<dbReference type="GO" id="GO:0050334">
    <property type="term" value="F:thiaminase activity"/>
    <property type="evidence" value="ECO:0007669"/>
    <property type="project" value="UniProtKB-EC"/>
</dbReference>
<dbReference type="InterPro" id="IPR016084">
    <property type="entry name" value="Haem_Oase-like_multi-hlx"/>
</dbReference>
<gene>
    <name evidence="11" type="ORF">BSOLF_2149</name>
</gene>
<dbReference type="EMBL" id="PEBX01000012">
    <property type="protein sequence ID" value="PTQ57117.1"/>
    <property type="molecule type" value="Genomic_DNA"/>
</dbReference>
<dbReference type="CDD" id="cd19364">
    <property type="entry name" value="TenA_C_BsTenA-like"/>
    <property type="match status" value="1"/>
</dbReference>
<dbReference type="Proteomes" id="UP000244338">
    <property type="component" value="Unassembled WGS sequence"/>
</dbReference>
<name>A0A2R6Y355_9BACL</name>
<dbReference type="GO" id="GO:0009229">
    <property type="term" value="P:thiamine diphosphate biosynthetic process"/>
    <property type="evidence" value="ECO:0007669"/>
    <property type="project" value="UniProtKB-UniPathway"/>
</dbReference>
<evidence type="ECO:0000256" key="5">
    <source>
        <dbReference type="ARBA" id="ARBA00012684"/>
    </source>
</evidence>
<evidence type="ECO:0000256" key="2">
    <source>
        <dbReference type="ARBA" id="ARBA00004948"/>
    </source>
</evidence>
<comment type="pathway">
    <text evidence="2 9">Cofactor biosynthesis; thiamine diphosphate biosynthesis.</text>
</comment>
<organism evidence="11 12">
    <name type="scientific">Candidatus Carbonibacillus altaicus</name>
    <dbReference type="NCBI Taxonomy" id="2163959"/>
    <lineage>
        <taxon>Bacteria</taxon>
        <taxon>Bacillati</taxon>
        <taxon>Bacillota</taxon>
        <taxon>Bacilli</taxon>
        <taxon>Bacillales</taxon>
        <taxon>Candidatus Carbonibacillus</taxon>
    </lineage>
</organism>
<evidence type="ECO:0000256" key="8">
    <source>
        <dbReference type="ARBA" id="ARBA00048337"/>
    </source>
</evidence>
<evidence type="ECO:0000256" key="3">
    <source>
        <dbReference type="ARBA" id="ARBA00010264"/>
    </source>
</evidence>
<protein>
    <recommendedName>
        <fullName evidence="6 9">Aminopyrimidine aminohydrolase</fullName>
        <ecNumber evidence="5 9">3.5.99.2</ecNumber>
    </recommendedName>
</protein>
<dbReference type="InterPro" id="IPR050967">
    <property type="entry name" value="Thiamine_Salvage_TenA"/>
</dbReference>
<evidence type="ECO:0000256" key="6">
    <source>
        <dbReference type="ARBA" id="ARBA00013647"/>
    </source>
</evidence>
<sequence>MRFSEKAREAARRSWALSHRHPFVQGIIDGTLPKEKFRFYILQDIFYLKDFAKVHALAATQTKDFRITAMLAEKAKFTAEAEIGVHKEHAELLGLTHEDIENVRPAPTTYAYTSHMLRAAMSGRLSESIAALLPCYWLYADIGYQNRDKKPAEPMYQNWLNTYASDWFQKSTQEMIDLFDALAEEATEKERASMLEHFVIMSEWELAFWEMAYTEEKWPSEVLAHYHDAAHEAVEEGSRDMTP</sequence>
<feature type="domain" description="Thiaminase-2/PQQC" evidence="10">
    <location>
        <begin position="11"/>
        <end position="214"/>
    </location>
</feature>
<comment type="function">
    <text evidence="9">Catalyzes an amino-pyrimidine hydrolysis reaction at the C5' of the pyrimidine moiety of thiamine compounds, a reaction that is part of a thiamine salvage pathway.</text>
</comment>
<keyword evidence="9" id="KW-0378">Hydrolase</keyword>
<dbReference type="NCBIfam" id="TIGR04306">
    <property type="entry name" value="salvage_TenA"/>
    <property type="match status" value="1"/>
</dbReference>
<comment type="similarity">
    <text evidence="3 9">Belongs to the TenA family.</text>
</comment>
<dbReference type="Pfam" id="PF03070">
    <property type="entry name" value="TENA_THI-4"/>
    <property type="match status" value="1"/>
</dbReference>
<evidence type="ECO:0000259" key="10">
    <source>
        <dbReference type="Pfam" id="PF03070"/>
    </source>
</evidence>
<evidence type="ECO:0000256" key="9">
    <source>
        <dbReference type="RuleBase" id="RU363093"/>
    </source>
</evidence>
<dbReference type="GO" id="GO:0009228">
    <property type="term" value="P:thiamine biosynthetic process"/>
    <property type="evidence" value="ECO:0007669"/>
    <property type="project" value="UniProtKB-KW"/>
</dbReference>
<dbReference type="SUPFAM" id="SSF48613">
    <property type="entry name" value="Heme oxygenase-like"/>
    <property type="match status" value="1"/>
</dbReference>
<evidence type="ECO:0000313" key="11">
    <source>
        <dbReference type="EMBL" id="PTQ57117.1"/>
    </source>
</evidence>
<dbReference type="GO" id="GO:0005829">
    <property type="term" value="C:cytosol"/>
    <property type="evidence" value="ECO:0007669"/>
    <property type="project" value="TreeGrafter"/>
</dbReference>
<dbReference type="EC" id="3.5.99.2" evidence="5 9"/>
<evidence type="ECO:0000256" key="1">
    <source>
        <dbReference type="ARBA" id="ARBA00001881"/>
    </source>
</evidence>
<evidence type="ECO:0000313" key="12">
    <source>
        <dbReference type="Proteomes" id="UP000244338"/>
    </source>
</evidence>
<comment type="caution">
    <text evidence="11">The sequence shown here is derived from an EMBL/GenBank/DDBJ whole genome shotgun (WGS) entry which is preliminary data.</text>
</comment>
<proteinExistence type="inferred from homology"/>
<evidence type="ECO:0000256" key="7">
    <source>
        <dbReference type="ARBA" id="ARBA00022977"/>
    </source>
</evidence>
<dbReference type="AlphaFoldDB" id="A0A2R6Y355"/>
<comment type="subunit">
    <text evidence="4">Homotetramer.</text>
</comment>
<evidence type="ECO:0000256" key="4">
    <source>
        <dbReference type="ARBA" id="ARBA00011881"/>
    </source>
</evidence>
<comment type="catalytic activity">
    <reaction evidence="1 9">
        <text>4-amino-5-aminomethyl-2-methylpyrimidine + H2O = 4-amino-5-hydroxymethyl-2-methylpyrimidine + NH4(+)</text>
        <dbReference type="Rhea" id="RHEA:31799"/>
        <dbReference type="ChEBI" id="CHEBI:15377"/>
        <dbReference type="ChEBI" id="CHEBI:16892"/>
        <dbReference type="ChEBI" id="CHEBI:28938"/>
        <dbReference type="ChEBI" id="CHEBI:63416"/>
        <dbReference type="EC" id="3.5.99.2"/>
    </reaction>
</comment>
<reference evidence="12" key="1">
    <citation type="journal article" date="2018" name="Sci. Rep.">
        <title>Lignite coal burning seam in the remote Altai Mountains harbors a hydrogen-driven thermophilic microbial community.</title>
        <authorList>
            <person name="Kadnikov V.V."/>
            <person name="Mardanov A.V."/>
            <person name="Ivasenko D.A."/>
            <person name="Antsiferov D.V."/>
            <person name="Beletsky A.V."/>
            <person name="Karnachuk O.V."/>
            <person name="Ravin N.V."/>
        </authorList>
    </citation>
    <scope>NUCLEOTIDE SEQUENCE [LARGE SCALE GENOMIC DNA]</scope>
</reference>
<dbReference type="PANTHER" id="PTHR43198:SF2">
    <property type="entry name" value="SI:CH1073-67J19.1-RELATED"/>
    <property type="match status" value="1"/>
</dbReference>
<keyword evidence="7 9" id="KW-0784">Thiamine biosynthesis</keyword>
<dbReference type="InterPro" id="IPR004305">
    <property type="entry name" value="Thiaminase-2/PQQC"/>
</dbReference>
<comment type="catalytic activity">
    <reaction evidence="8 9">
        <text>thiamine + H2O = 5-(2-hydroxyethyl)-4-methylthiazole + 4-amino-5-hydroxymethyl-2-methylpyrimidine + H(+)</text>
        <dbReference type="Rhea" id="RHEA:17509"/>
        <dbReference type="ChEBI" id="CHEBI:15377"/>
        <dbReference type="ChEBI" id="CHEBI:15378"/>
        <dbReference type="ChEBI" id="CHEBI:16892"/>
        <dbReference type="ChEBI" id="CHEBI:17957"/>
        <dbReference type="ChEBI" id="CHEBI:18385"/>
        <dbReference type="EC" id="3.5.99.2"/>
    </reaction>
</comment>
<dbReference type="PANTHER" id="PTHR43198">
    <property type="entry name" value="BIFUNCTIONAL TH2 PROTEIN"/>
    <property type="match status" value="1"/>
</dbReference>
<dbReference type="Gene3D" id="1.20.910.10">
    <property type="entry name" value="Heme oxygenase-like"/>
    <property type="match status" value="1"/>
</dbReference>
<dbReference type="UniPathway" id="UPA00060"/>
<accession>A0A2R6Y355</accession>
<dbReference type="InterPro" id="IPR027574">
    <property type="entry name" value="Thiaminase_II"/>
</dbReference>